<dbReference type="PANTHER" id="PTHR43133:SF51">
    <property type="entry name" value="RNA POLYMERASE SIGMA FACTOR"/>
    <property type="match status" value="1"/>
</dbReference>
<dbReference type="PANTHER" id="PTHR43133">
    <property type="entry name" value="RNA POLYMERASE ECF-TYPE SIGMA FACTO"/>
    <property type="match status" value="1"/>
</dbReference>
<dbReference type="GO" id="GO:0006352">
    <property type="term" value="P:DNA-templated transcription initiation"/>
    <property type="evidence" value="ECO:0007669"/>
    <property type="project" value="InterPro"/>
</dbReference>
<evidence type="ECO:0000256" key="2">
    <source>
        <dbReference type="ARBA" id="ARBA00023015"/>
    </source>
</evidence>
<proteinExistence type="inferred from homology"/>
<dbReference type="InterPro" id="IPR013324">
    <property type="entry name" value="RNA_pol_sigma_r3/r4-like"/>
</dbReference>
<dbReference type="EMBL" id="FXAZ01000005">
    <property type="protein sequence ID" value="SMG53845.1"/>
    <property type="molecule type" value="Genomic_DNA"/>
</dbReference>
<dbReference type="InterPro" id="IPR013325">
    <property type="entry name" value="RNA_pol_sigma_r2"/>
</dbReference>
<dbReference type="SUPFAM" id="SSF88946">
    <property type="entry name" value="Sigma2 domain of RNA polymerase sigma factors"/>
    <property type="match status" value="1"/>
</dbReference>
<dbReference type="NCBIfam" id="TIGR02937">
    <property type="entry name" value="sigma70-ECF"/>
    <property type="match status" value="1"/>
</dbReference>
<dbReference type="Proteomes" id="UP000193834">
    <property type="component" value="Unassembled WGS sequence"/>
</dbReference>
<dbReference type="Pfam" id="PF08281">
    <property type="entry name" value="Sigma70_r4_2"/>
    <property type="match status" value="1"/>
</dbReference>
<keyword evidence="4" id="KW-0804">Transcription</keyword>
<evidence type="ECO:0000259" key="5">
    <source>
        <dbReference type="Pfam" id="PF04542"/>
    </source>
</evidence>
<dbReference type="Gene3D" id="1.10.1740.10">
    <property type="match status" value="1"/>
</dbReference>
<dbReference type="GO" id="GO:0003677">
    <property type="term" value="F:DNA binding"/>
    <property type="evidence" value="ECO:0007669"/>
    <property type="project" value="InterPro"/>
</dbReference>
<dbReference type="InterPro" id="IPR007627">
    <property type="entry name" value="RNA_pol_sigma70_r2"/>
</dbReference>
<evidence type="ECO:0000256" key="3">
    <source>
        <dbReference type="ARBA" id="ARBA00023082"/>
    </source>
</evidence>
<organism evidence="7 8">
    <name type="scientific">Paenibacillus aquistagni</name>
    <dbReference type="NCBI Taxonomy" id="1852522"/>
    <lineage>
        <taxon>Bacteria</taxon>
        <taxon>Bacillati</taxon>
        <taxon>Bacillota</taxon>
        <taxon>Bacilli</taxon>
        <taxon>Bacillales</taxon>
        <taxon>Paenibacillaceae</taxon>
        <taxon>Paenibacillus</taxon>
    </lineage>
</organism>
<keyword evidence="3" id="KW-0731">Sigma factor</keyword>
<dbReference type="SUPFAM" id="SSF88659">
    <property type="entry name" value="Sigma3 and sigma4 domains of RNA polymerase sigma factors"/>
    <property type="match status" value="1"/>
</dbReference>
<dbReference type="OrthoDB" id="9782703at2"/>
<dbReference type="RefSeq" id="WP_085496434.1">
    <property type="nucleotide sequence ID" value="NZ_FXAZ01000005.1"/>
</dbReference>
<dbReference type="CDD" id="cd06171">
    <property type="entry name" value="Sigma70_r4"/>
    <property type="match status" value="1"/>
</dbReference>
<dbReference type="AlphaFoldDB" id="A0A1X7LJ83"/>
<name>A0A1X7LJ83_9BACL</name>
<dbReference type="Pfam" id="PF04542">
    <property type="entry name" value="Sigma70_r2"/>
    <property type="match status" value="1"/>
</dbReference>
<gene>
    <name evidence="7" type="ORF">SAMN06295960_3585</name>
</gene>
<evidence type="ECO:0000313" key="7">
    <source>
        <dbReference type="EMBL" id="SMG53845.1"/>
    </source>
</evidence>
<dbReference type="InterPro" id="IPR039425">
    <property type="entry name" value="RNA_pol_sigma-70-like"/>
</dbReference>
<keyword evidence="8" id="KW-1185">Reference proteome</keyword>
<dbReference type="InterPro" id="IPR014284">
    <property type="entry name" value="RNA_pol_sigma-70_dom"/>
</dbReference>
<dbReference type="STRING" id="1852522.SAMN06295960_3585"/>
<dbReference type="GO" id="GO:0016987">
    <property type="term" value="F:sigma factor activity"/>
    <property type="evidence" value="ECO:0007669"/>
    <property type="project" value="UniProtKB-KW"/>
</dbReference>
<reference evidence="7 8" key="1">
    <citation type="submission" date="2017-04" db="EMBL/GenBank/DDBJ databases">
        <authorList>
            <person name="Afonso C.L."/>
            <person name="Miller P.J."/>
            <person name="Scott M.A."/>
            <person name="Spackman E."/>
            <person name="Goraichik I."/>
            <person name="Dimitrov K.M."/>
            <person name="Suarez D.L."/>
            <person name="Swayne D.E."/>
        </authorList>
    </citation>
    <scope>NUCLEOTIDE SEQUENCE [LARGE SCALE GENOMIC DNA]</scope>
    <source>
        <strain evidence="7 8">11</strain>
    </source>
</reference>
<feature type="domain" description="RNA polymerase sigma factor 70 region 4 type 2" evidence="6">
    <location>
        <begin position="127"/>
        <end position="177"/>
    </location>
</feature>
<dbReference type="InterPro" id="IPR013249">
    <property type="entry name" value="RNA_pol_sigma70_r4_t2"/>
</dbReference>
<keyword evidence="2" id="KW-0805">Transcription regulation</keyword>
<dbReference type="InterPro" id="IPR036388">
    <property type="entry name" value="WH-like_DNA-bd_sf"/>
</dbReference>
<evidence type="ECO:0000256" key="1">
    <source>
        <dbReference type="ARBA" id="ARBA00010641"/>
    </source>
</evidence>
<comment type="similarity">
    <text evidence="1">Belongs to the sigma-70 factor family. ECF subfamily.</text>
</comment>
<protein>
    <submittedName>
        <fullName evidence="7">RNA polymerase sigma-70 factor, ECF subfamily</fullName>
    </submittedName>
</protein>
<accession>A0A1X7LJ83</accession>
<sequence>MHNVSKLLLIFDPSFGKLETSVQKEVFSAFNELVYRLVFSYVKNHHSAQDIVQEAFLKAFTSPPHHLDKNKICSWLRTLAKNGAINHLRKQKRMIPSIIDNDMFHNQHCLLYETLEQSIEREAMFTELISCIAQLPQRLKLILYLYCFENLSYRHISEKLSISEGSVRQSLYRARKTIKDDMNGK</sequence>
<dbReference type="Gene3D" id="1.10.10.10">
    <property type="entry name" value="Winged helix-like DNA-binding domain superfamily/Winged helix DNA-binding domain"/>
    <property type="match status" value="1"/>
</dbReference>
<evidence type="ECO:0000313" key="8">
    <source>
        <dbReference type="Proteomes" id="UP000193834"/>
    </source>
</evidence>
<evidence type="ECO:0000259" key="6">
    <source>
        <dbReference type="Pfam" id="PF08281"/>
    </source>
</evidence>
<evidence type="ECO:0000256" key="4">
    <source>
        <dbReference type="ARBA" id="ARBA00023163"/>
    </source>
</evidence>
<feature type="domain" description="RNA polymerase sigma-70 region 2" evidence="5">
    <location>
        <begin position="28"/>
        <end position="93"/>
    </location>
</feature>